<feature type="domain" description="GAF" evidence="9">
    <location>
        <begin position="36"/>
        <end position="190"/>
    </location>
</feature>
<dbReference type="SUPFAM" id="SSF55781">
    <property type="entry name" value="GAF domain-like"/>
    <property type="match status" value="1"/>
</dbReference>
<dbReference type="Gene3D" id="3.30.565.10">
    <property type="entry name" value="Histidine kinase-like ATPase, C-terminal domain"/>
    <property type="match status" value="1"/>
</dbReference>
<dbReference type="PANTHER" id="PTHR41523">
    <property type="entry name" value="TWO-COMPONENT SYSTEM SENSOR PROTEIN"/>
    <property type="match status" value="1"/>
</dbReference>
<dbReference type="Pfam" id="PF07536">
    <property type="entry name" value="HWE_HK"/>
    <property type="match status" value="1"/>
</dbReference>
<dbReference type="InterPro" id="IPR035965">
    <property type="entry name" value="PAS-like_dom_sf"/>
</dbReference>
<protein>
    <recommendedName>
        <fullName evidence="2">histidine kinase</fullName>
        <ecNumber evidence="2">2.7.13.3</ecNumber>
    </recommendedName>
</protein>
<evidence type="ECO:0000256" key="7">
    <source>
        <dbReference type="ARBA" id="ARBA00022840"/>
    </source>
</evidence>
<dbReference type="Gene3D" id="3.30.450.40">
    <property type="match status" value="1"/>
</dbReference>
<feature type="coiled-coil region" evidence="8">
    <location>
        <begin position="302"/>
        <end position="336"/>
    </location>
</feature>
<keyword evidence="4" id="KW-0808">Transferase</keyword>
<dbReference type="SUPFAM" id="SSF55785">
    <property type="entry name" value="PYP-like sensor domain (PAS domain)"/>
    <property type="match status" value="1"/>
</dbReference>
<evidence type="ECO:0000256" key="2">
    <source>
        <dbReference type="ARBA" id="ARBA00012438"/>
    </source>
</evidence>
<keyword evidence="12" id="KW-1185">Reference proteome</keyword>
<dbReference type="InterPro" id="IPR029016">
    <property type="entry name" value="GAF-like_dom_sf"/>
</dbReference>
<dbReference type="InterPro" id="IPR003018">
    <property type="entry name" value="GAF"/>
</dbReference>
<dbReference type="GO" id="GO:0004673">
    <property type="term" value="F:protein histidine kinase activity"/>
    <property type="evidence" value="ECO:0007669"/>
    <property type="project" value="UniProtKB-EC"/>
</dbReference>
<reference evidence="11" key="1">
    <citation type="submission" date="2020-09" db="EMBL/GenBank/DDBJ databases">
        <title>Genome seq and assembly of Tianweitania sp.</title>
        <authorList>
            <person name="Chhetri G."/>
        </authorList>
    </citation>
    <scope>NUCLEOTIDE SEQUENCE</scope>
    <source>
        <strain evidence="11">Rool2</strain>
    </source>
</reference>
<dbReference type="EMBL" id="JACVVX010000011">
    <property type="protein sequence ID" value="MBD0417255.1"/>
    <property type="molecule type" value="Genomic_DNA"/>
</dbReference>
<dbReference type="Proteomes" id="UP000643405">
    <property type="component" value="Unassembled WGS sequence"/>
</dbReference>
<dbReference type="RefSeq" id="WP_188166695.1">
    <property type="nucleotide sequence ID" value="NZ_JACVVX010000011.1"/>
</dbReference>
<accession>A0A8J6PRY3</accession>
<proteinExistence type="predicted"/>
<dbReference type="EC" id="2.7.13.3" evidence="2"/>
<comment type="caution">
    <text evidence="11">The sequence shown here is derived from an EMBL/GenBank/DDBJ whole genome shotgun (WGS) entry which is preliminary data.</text>
</comment>
<sequence length="512" mass="56277">MVDQKETGALPERVVEAVNDPRRLSVLQGLEASETVGDADFDRIAKLASTIMDAPVALVSLVDIDRQWFRSAVGLTEHETPIDQSFCAHAIAGDGTPMVVLDASADPRFAQNPLVTGEHHLRFYAGVPMRVADVAIGTLCVIDRQPRAEPPPARMEQLRALAELAASLFSLKAGTRAGEKAQVALVREERRRAIAIEAASLASWVWDARSGVVECDELLPELLGLPTTTRMRARDVFTAIDRRDLGKTGTMFRDTLADSDEYFGEYRVRGTEPSRWLATRGRVVERDSDGRAILVFGVNYDITEARAANERQRLLLRELNHRVKNTLATVQALATQTVRHARNPGDFLEAFSARLRSLGLAHGLLSDHEWRGISIRELIRTELQPFQDAARPRIALRGQDVLLSPDQAVGLALVLHELGSNAVKYGSLSVPRGSVLLEWSVRGREDKRLLDMSWSESGGPAVTEPAHHGFGSILIKRGLAKVLSSEVIHEFRPEGVYAGISMPLASAEETHL</sequence>
<evidence type="ECO:0000256" key="4">
    <source>
        <dbReference type="ARBA" id="ARBA00022679"/>
    </source>
</evidence>
<dbReference type="SMART" id="SM00065">
    <property type="entry name" value="GAF"/>
    <property type="match status" value="1"/>
</dbReference>
<evidence type="ECO:0000259" key="10">
    <source>
        <dbReference type="SMART" id="SM00911"/>
    </source>
</evidence>
<evidence type="ECO:0000259" key="9">
    <source>
        <dbReference type="SMART" id="SM00065"/>
    </source>
</evidence>
<keyword evidence="7" id="KW-0067">ATP-binding</keyword>
<name>A0A8J6PRY3_9HYPH</name>
<dbReference type="Pfam" id="PF01590">
    <property type="entry name" value="GAF"/>
    <property type="match status" value="1"/>
</dbReference>
<evidence type="ECO:0000256" key="1">
    <source>
        <dbReference type="ARBA" id="ARBA00000085"/>
    </source>
</evidence>
<dbReference type="GO" id="GO:0005524">
    <property type="term" value="F:ATP binding"/>
    <property type="evidence" value="ECO:0007669"/>
    <property type="project" value="UniProtKB-KW"/>
</dbReference>
<gene>
    <name evidence="11" type="ORF">ICI42_21685</name>
</gene>
<keyword evidence="3" id="KW-0597">Phosphoprotein</keyword>
<dbReference type="InterPro" id="IPR011102">
    <property type="entry name" value="Sig_transdc_His_kinase_HWE"/>
</dbReference>
<evidence type="ECO:0000256" key="8">
    <source>
        <dbReference type="SAM" id="Coils"/>
    </source>
</evidence>
<keyword evidence="6" id="KW-0418">Kinase</keyword>
<dbReference type="AlphaFoldDB" id="A0A8J6PRY3"/>
<evidence type="ECO:0000256" key="3">
    <source>
        <dbReference type="ARBA" id="ARBA00022553"/>
    </source>
</evidence>
<dbReference type="Gene3D" id="3.30.450.20">
    <property type="entry name" value="PAS domain"/>
    <property type="match status" value="1"/>
</dbReference>
<organism evidence="11 12">
    <name type="scientific">Oryzicola mucosus</name>
    <dbReference type="NCBI Taxonomy" id="2767425"/>
    <lineage>
        <taxon>Bacteria</taxon>
        <taxon>Pseudomonadati</taxon>
        <taxon>Pseudomonadota</taxon>
        <taxon>Alphaproteobacteria</taxon>
        <taxon>Hyphomicrobiales</taxon>
        <taxon>Phyllobacteriaceae</taxon>
        <taxon>Oryzicola</taxon>
    </lineage>
</organism>
<keyword evidence="8" id="KW-0175">Coiled coil</keyword>
<evidence type="ECO:0000256" key="5">
    <source>
        <dbReference type="ARBA" id="ARBA00022741"/>
    </source>
</evidence>
<dbReference type="InterPro" id="IPR036890">
    <property type="entry name" value="HATPase_C_sf"/>
</dbReference>
<keyword evidence="5" id="KW-0547">Nucleotide-binding</keyword>
<evidence type="ECO:0000313" key="11">
    <source>
        <dbReference type="EMBL" id="MBD0417255.1"/>
    </source>
</evidence>
<dbReference type="SMART" id="SM00911">
    <property type="entry name" value="HWE_HK"/>
    <property type="match status" value="1"/>
</dbReference>
<evidence type="ECO:0000313" key="12">
    <source>
        <dbReference type="Proteomes" id="UP000643405"/>
    </source>
</evidence>
<dbReference type="PANTHER" id="PTHR41523:SF7">
    <property type="entry name" value="HISTIDINE KINASE"/>
    <property type="match status" value="1"/>
</dbReference>
<comment type="catalytic activity">
    <reaction evidence="1">
        <text>ATP + protein L-histidine = ADP + protein N-phospho-L-histidine.</text>
        <dbReference type="EC" id="2.7.13.3"/>
    </reaction>
</comment>
<evidence type="ECO:0000256" key="6">
    <source>
        <dbReference type="ARBA" id="ARBA00022777"/>
    </source>
</evidence>
<feature type="domain" description="Signal transduction histidine kinase HWE region" evidence="10">
    <location>
        <begin position="318"/>
        <end position="400"/>
    </location>
</feature>